<sequence>MLNKIDDLTFVNEKNAFYLLVAMHISGVIGLSLEITSDLFKMLVPYNLFATAAILLHFEKDKSIKYGLFILITFLVGFFAEVIGVATGDIFGEYAYGKTLGFKVLEVPLAIGINWVVLIYCSAHLSRKITNSAVLQVIIASILMVALDLLIEPVAINLDFWSWNGGDIPLRNYIGWFVVSVLLHSVFRGLMKDSNNSLAIKLLYIQAAFFVVLNFI</sequence>
<dbReference type="STRING" id="1563681.BFP71_00350"/>
<feature type="transmembrane region" description="Helical" evidence="1">
    <location>
        <begin position="133"/>
        <end position="151"/>
    </location>
</feature>
<feature type="transmembrane region" description="Helical" evidence="1">
    <location>
        <begin position="16"/>
        <end position="33"/>
    </location>
</feature>
<dbReference type="Pfam" id="PF04240">
    <property type="entry name" value="Caroten_synth"/>
    <property type="match status" value="1"/>
</dbReference>
<dbReference type="EMBL" id="MDGQ01000002">
    <property type="protein sequence ID" value="OEK07491.1"/>
    <property type="molecule type" value="Genomic_DNA"/>
</dbReference>
<keyword evidence="3" id="KW-1185">Reference proteome</keyword>
<dbReference type="RefSeq" id="WP_069833474.1">
    <property type="nucleotide sequence ID" value="NZ_MDGQ01000002.1"/>
</dbReference>
<feature type="transmembrane region" description="Helical" evidence="1">
    <location>
        <begin position="198"/>
        <end position="215"/>
    </location>
</feature>
<keyword evidence="1" id="KW-0812">Transmembrane</keyword>
<dbReference type="PANTHER" id="PTHR39419">
    <property type="entry name" value="SLL0814 PROTEIN"/>
    <property type="match status" value="1"/>
</dbReference>
<keyword evidence="1" id="KW-0472">Membrane</keyword>
<evidence type="ECO:0000313" key="3">
    <source>
        <dbReference type="Proteomes" id="UP000095552"/>
    </source>
</evidence>
<feature type="transmembrane region" description="Helical" evidence="1">
    <location>
        <begin position="173"/>
        <end position="191"/>
    </location>
</feature>
<evidence type="ECO:0008006" key="4">
    <source>
        <dbReference type="Google" id="ProtNLM"/>
    </source>
</evidence>
<feature type="transmembrane region" description="Helical" evidence="1">
    <location>
        <begin position="100"/>
        <end position="121"/>
    </location>
</feature>
<feature type="transmembrane region" description="Helical" evidence="1">
    <location>
        <begin position="68"/>
        <end position="88"/>
    </location>
</feature>
<dbReference type="AlphaFoldDB" id="A0A1E5T7Z4"/>
<comment type="caution">
    <text evidence="2">The sequence shown here is derived from an EMBL/GenBank/DDBJ whole genome shotgun (WGS) entry which is preliminary data.</text>
</comment>
<dbReference type="OrthoDB" id="9811293at2"/>
<organism evidence="2 3">
    <name type="scientific">Roseivirga misakiensis</name>
    <dbReference type="NCBI Taxonomy" id="1563681"/>
    <lineage>
        <taxon>Bacteria</taxon>
        <taxon>Pseudomonadati</taxon>
        <taxon>Bacteroidota</taxon>
        <taxon>Cytophagia</taxon>
        <taxon>Cytophagales</taxon>
        <taxon>Roseivirgaceae</taxon>
        <taxon>Roseivirga</taxon>
    </lineage>
</organism>
<gene>
    <name evidence="2" type="ORF">BFP71_00350</name>
</gene>
<dbReference type="PANTHER" id="PTHR39419:SF1">
    <property type="entry name" value="SLL0814 PROTEIN"/>
    <property type="match status" value="1"/>
</dbReference>
<reference evidence="2 3" key="1">
    <citation type="submission" date="2016-08" db="EMBL/GenBank/DDBJ databases">
        <title>Draft genome of Fabibacter sp. strain SK-8.</title>
        <authorList>
            <person name="Wong S.-K."/>
            <person name="Hamasaki K."/>
            <person name="Yoshizawa S."/>
        </authorList>
    </citation>
    <scope>NUCLEOTIDE SEQUENCE [LARGE SCALE GENOMIC DNA]</scope>
    <source>
        <strain evidence="2 3">SK-8</strain>
    </source>
</reference>
<dbReference type="Proteomes" id="UP000095552">
    <property type="component" value="Unassembled WGS sequence"/>
</dbReference>
<proteinExistence type="predicted"/>
<keyword evidence="1" id="KW-1133">Transmembrane helix</keyword>
<name>A0A1E5T7Z4_9BACT</name>
<protein>
    <recommendedName>
        <fullName evidence="4">Carotene biosynthesis protein</fullName>
    </recommendedName>
</protein>
<accession>A0A1E5T7Z4</accession>
<dbReference type="InterPro" id="IPR007354">
    <property type="entry name" value="CruF-like"/>
</dbReference>
<evidence type="ECO:0000313" key="2">
    <source>
        <dbReference type="EMBL" id="OEK07491.1"/>
    </source>
</evidence>
<evidence type="ECO:0000256" key="1">
    <source>
        <dbReference type="SAM" id="Phobius"/>
    </source>
</evidence>